<dbReference type="InterPro" id="IPR050553">
    <property type="entry name" value="Thioredoxin_ResA/DsbE_sf"/>
</dbReference>
<accession>A0A918Z2L9</accession>
<evidence type="ECO:0000313" key="2">
    <source>
        <dbReference type="EMBL" id="GHE33924.1"/>
    </source>
</evidence>
<keyword evidence="3" id="KW-1185">Reference proteome</keyword>
<dbReference type="PANTHER" id="PTHR42852">
    <property type="entry name" value="THIOL:DISULFIDE INTERCHANGE PROTEIN DSBE"/>
    <property type="match status" value="1"/>
</dbReference>
<dbReference type="GO" id="GO:0016491">
    <property type="term" value="F:oxidoreductase activity"/>
    <property type="evidence" value="ECO:0007669"/>
    <property type="project" value="InterPro"/>
</dbReference>
<dbReference type="Proteomes" id="UP000636453">
    <property type="component" value="Unassembled WGS sequence"/>
</dbReference>
<sequence>MSAALLPALPVGPVAPELDLAGWLNSDPAPALRALRGRVVLLHAFQMLCPGCVAHGLPQAAAAFEHFGPQGLAVIGLHSVFEHHRAMGPDALAAFVHEYRLRFPIGIDRPGDDGPIPTTMRRYRLQGTPSLVLIDRAGRIRASQFGRVSDLALGGAIGRLLAEPGLPDVGADPAQAAPACSADGCPVPE</sequence>
<proteinExistence type="predicted"/>
<dbReference type="AlphaFoldDB" id="A0A918Z2L9"/>
<protein>
    <recommendedName>
        <fullName evidence="1">Alkyl hydroperoxide reductase subunit C/ Thiol specific antioxidant domain-containing protein</fullName>
    </recommendedName>
</protein>
<comment type="caution">
    <text evidence="2">The sequence shown here is derived from an EMBL/GenBank/DDBJ whole genome shotgun (WGS) entry which is preliminary data.</text>
</comment>
<evidence type="ECO:0000313" key="3">
    <source>
        <dbReference type="Proteomes" id="UP000636453"/>
    </source>
</evidence>
<evidence type="ECO:0000259" key="1">
    <source>
        <dbReference type="Pfam" id="PF00578"/>
    </source>
</evidence>
<reference evidence="2" key="1">
    <citation type="journal article" date="2014" name="Int. J. Syst. Evol. Microbiol.">
        <title>Complete genome sequence of Corynebacterium casei LMG S-19264T (=DSM 44701T), isolated from a smear-ripened cheese.</title>
        <authorList>
            <consortium name="US DOE Joint Genome Institute (JGI-PGF)"/>
            <person name="Walter F."/>
            <person name="Albersmeier A."/>
            <person name="Kalinowski J."/>
            <person name="Ruckert C."/>
        </authorList>
    </citation>
    <scope>NUCLEOTIDE SEQUENCE</scope>
    <source>
        <strain evidence="2">KCTC 32020</strain>
    </source>
</reference>
<dbReference type="RefSeq" id="WP_146472273.1">
    <property type="nucleotide sequence ID" value="NZ_BNCF01000007.1"/>
</dbReference>
<feature type="domain" description="Alkyl hydroperoxide reductase subunit C/ Thiol specific antioxidant" evidence="1">
    <location>
        <begin position="30"/>
        <end position="142"/>
    </location>
</feature>
<dbReference type="SUPFAM" id="SSF52833">
    <property type="entry name" value="Thioredoxin-like"/>
    <property type="match status" value="1"/>
</dbReference>
<organism evidence="2 3">
    <name type="scientific">Vulcaniibacterium thermophilum</name>
    <dbReference type="NCBI Taxonomy" id="1169913"/>
    <lineage>
        <taxon>Bacteria</taxon>
        <taxon>Pseudomonadati</taxon>
        <taxon>Pseudomonadota</taxon>
        <taxon>Gammaproteobacteria</taxon>
        <taxon>Lysobacterales</taxon>
        <taxon>Lysobacteraceae</taxon>
        <taxon>Vulcaniibacterium</taxon>
    </lineage>
</organism>
<dbReference type="InterPro" id="IPR036249">
    <property type="entry name" value="Thioredoxin-like_sf"/>
</dbReference>
<gene>
    <name evidence="2" type="ORF">GCM10007167_14980</name>
</gene>
<dbReference type="OrthoDB" id="9811352at2"/>
<dbReference type="Pfam" id="PF00578">
    <property type="entry name" value="AhpC-TSA"/>
    <property type="match status" value="1"/>
</dbReference>
<reference evidence="2" key="2">
    <citation type="submission" date="2020-09" db="EMBL/GenBank/DDBJ databases">
        <authorList>
            <person name="Sun Q."/>
            <person name="Kim S."/>
        </authorList>
    </citation>
    <scope>NUCLEOTIDE SEQUENCE</scope>
    <source>
        <strain evidence="2">KCTC 32020</strain>
    </source>
</reference>
<dbReference type="GO" id="GO:0016209">
    <property type="term" value="F:antioxidant activity"/>
    <property type="evidence" value="ECO:0007669"/>
    <property type="project" value="InterPro"/>
</dbReference>
<name>A0A918Z2L9_9GAMM</name>
<dbReference type="InterPro" id="IPR000866">
    <property type="entry name" value="AhpC/TSA"/>
</dbReference>
<dbReference type="PANTHER" id="PTHR42852:SF13">
    <property type="entry name" value="PROTEIN DIPZ"/>
    <property type="match status" value="1"/>
</dbReference>
<dbReference type="Gene3D" id="3.40.30.10">
    <property type="entry name" value="Glutaredoxin"/>
    <property type="match status" value="1"/>
</dbReference>
<dbReference type="EMBL" id="BNCF01000007">
    <property type="protein sequence ID" value="GHE33924.1"/>
    <property type="molecule type" value="Genomic_DNA"/>
</dbReference>